<evidence type="ECO:0000256" key="2">
    <source>
        <dbReference type="ARBA" id="ARBA00022777"/>
    </source>
</evidence>
<comment type="caution">
    <text evidence="6">Lacks conserved residue(s) required for the propagation of feature annotation.</text>
</comment>
<gene>
    <name evidence="6" type="primary">nadK</name>
    <name evidence="7" type="ORF">IQ16_01838</name>
</gene>
<evidence type="ECO:0000313" key="8">
    <source>
        <dbReference type="Proteomes" id="UP000316291"/>
    </source>
</evidence>
<feature type="binding site" evidence="6">
    <location>
        <begin position="118"/>
        <end position="119"/>
    </location>
    <ligand>
        <name>NAD(+)</name>
        <dbReference type="ChEBI" id="CHEBI:57540"/>
    </ligand>
</feature>
<keyword evidence="6" id="KW-0547">Nucleotide-binding</keyword>
<dbReference type="Pfam" id="PF20143">
    <property type="entry name" value="NAD_kinase_C"/>
    <property type="match status" value="1"/>
</dbReference>
<dbReference type="GO" id="GO:0006741">
    <property type="term" value="P:NADP+ biosynthetic process"/>
    <property type="evidence" value="ECO:0007669"/>
    <property type="project" value="UniProtKB-UniRule"/>
</dbReference>
<dbReference type="GO" id="GO:0005524">
    <property type="term" value="F:ATP binding"/>
    <property type="evidence" value="ECO:0007669"/>
    <property type="project" value="UniProtKB-KW"/>
</dbReference>
<dbReference type="HAMAP" id="MF_00361">
    <property type="entry name" value="NAD_kinase"/>
    <property type="match status" value="1"/>
</dbReference>
<dbReference type="InterPro" id="IPR017438">
    <property type="entry name" value="ATP-NAD_kinase_N"/>
</dbReference>
<keyword evidence="6" id="KW-0067">ATP-binding</keyword>
<accession>A0A562RX93</accession>
<keyword evidence="8" id="KW-1185">Reference proteome</keyword>
<dbReference type="InterPro" id="IPR016064">
    <property type="entry name" value="NAD/diacylglycerol_kinase_sf"/>
</dbReference>
<comment type="caution">
    <text evidence="7">The sequence shown here is derived from an EMBL/GenBank/DDBJ whole genome shotgun (WGS) entry which is preliminary data.</text>
</comment>
<reference evidence="7 8" key="1">
    <citation type="journal article" date="2015" name="Stand. Genomic Sci.">
        <title>Genomic Encyclopedia of Bacterial and Archaeal Type Strains, Phase III: the genomes of soil and plant-associated and newly described type strains.</title>
        <authorList>
            <person name="Whitman W.B."/>
            <person name="Woyke T."/>
            <person name="Klenk H.P."/>
            <person name="Zhou Y."/>
            <person name="Lilburn T.G."/>
            <person name="Beck B.J."/>
            <person name="De Vos P."/>
            <person name="Vandamme P."/>
            <person name="Eisen J.A."/>
            <person name="Garrity G."/>
            <person name="Hugenholtz P."/>
            <person name="Kyrpides N.C."/>
        </authorList>
    </citation>
    <scope>NUCLEOTIDE SEQUENCE [LARGE SCALE GENOMIC DNA]</scope>
    <source>
        <strain evidence="7 8">CGMCC 1.10948</strain>
    </source>
</reference>
<dbReference type="GO" id="GO:0019674">
    <property type="term" value="P:NAD+ metabolic process"/>
    <property type="evidence" value="ECO:0007669"/>
    <property type="project" value="InterPro"/>
</dbReference>
<dbReference type="PANTHER" id="PTHR20275">
    <property type="entry name" value="NAD KINASE"/>
    <property type="match status" value="1"/>
</dbReference>
<feature type="active site" description="Proton acceptor" evidence="6">
    <location>
        <position position="48"/>
    </location>
</feature>
<organism evidence="7 8">
    <name type="scientific">Bradyrhizobium huanghuaihaiense</name>
    <dbReference type="NCBI Taxonomy" id="990078"/>
    <lineage>
        <taxon>Bacteria</taxon>
        <taxon>Pseudomonadati</taxon>
        <taxon>Pseudomonadota</taxon>
        <taxon>Alphaproteobacteria</taxon>
        <taxon>Hyphomicrobiales</taxon>
        <taxon>Nitrobacteraceae</taxon>
        <taxon>Bradyrhizobium</taxon>
    </lineage>
</organism>
<name>A0A562RX93_9BRAD</name>
<proteinExistence type="inferred from homology"/>
<comment type="function">
    <text evidence="6">Involved in the regulation of the intracellular balance of NAD and NADP, and is a key enzyme in the biosynthesis of NADP. Catalyzes specifically the phosphorylation on 2'-hydroxyl of the adenosine moiety of NAD to yield NADP.</text>
</comment>
<dbReference type="GO" id="GO:0046872">
    <property type="term" value="F:metal ion binding"/>
    <property type="evidence" value="ECO:0007669"/>
    <property type="project" value="UniProtKB-UniRule"/>
</dbReference>
<feature type="binding site" evidence="6">
    <location>
        <position position="156"/>
    </location>
    <ligand>
        <name>NAD(+)</name>
        <dbReference type="ChEBI" id="CHEBI:57540"/>
    </ligand>
</feature>
<keyword evidence="2 6" id="KW-0418">Kinase</keyword>
<dbReference type="SUPFAM" id="SSF111331">
    <property type="entry name" value="NAD kinase/diacylglycerol kinase-like"/>
    <property type="match status" value="1"/>
</dbReference>
<evidence type="ECO:0000256" key="1">
    <source>
        <dbReference type="ARBA" id="ARBA00022679"/>
    </source>
</evidence>
<dbReference type="PANTHER" id="PTHR20275:SF0">
    <property type="entry name" value="NAD KINASE"/>
    <property type="match status" value="1"/>
</dbReference>
<keyword evidence="1 6" id="KW-0808">Transferase</keyword>
<dbReference type="Gene3D" id="2.60.200.30">
    <property type="entry name" value="Probable inorganic polyphosphate/atp-NAD kinase, domain 2"/>
    <property type="match status" value="1"/>
</dbReference>
<comment type="similarity">
    <text evidence="6">Belongs to the NAD kinase family.</text>
</comment>
<evidence type="ECO:0000256" key="3">
    <source>
        <dbReference type="ARBA" id="ARBA00022857"/>
    </source>
</evidence>
<dbReference type="Proteomes" id="UP000316291">
    <property type="component" value="Unassembled WGS sequence"/>
</dbReference>
<keyword evidence="3 6" id="KW-0521">NADP</keyword>
<sequence length="259" mass="29099">MTKPSRYDRIAFVASPSSEARAAFGQLTAQYGNCDPDEADVVVALGGDGLMLQTLHHHMRTGKPIYGMHRGTVGFLMNEYSTHDLRQRLETAHESEINPLLMRATDVNDRVHLHHAINEVYLFRQTSQAARLRILIDERERMPELIADGIIVATPAGSTAYNLSAQGPILPINAALLALTPISAFRPRRWRGALLPNTAYVVIEVLEDDKRPVAAVADHEEVRRVRRVEVLSDKSISMRMLFDPGHSLEERILREQFGY</sequence>
<dbReference type="GO" id="GO:0003951">
    <property type="term" value="F:NAD+ kinase activity"/>
    <property type="evidence" value="ECO:0007669"/>
    <property type="project" value="UniProtKB-UniRule"/>
</dbReference>
<evidence type="ECO:0000256" key="6">
    <source>
        <dbReference type="HAMAP-Rule" id="MF_00361"/>
    </source>
</evidence>
<dbReference type="RefSeq" id="WP_018647142.1">
    <property type="nucleotide sequence ID" value="NZ_CP104172.1"/>
</dbReference>
<feature type="binding site" evidence="6">
    <location>
        <begin position="48"/>
        <end position="49"/>
    </location>
    <ligand>
        <name>NAD(+)</name>
        <dbReference type="ChEBI" id="CHEBI:57540"/>
    </ligand>
</feature>
<comment type="cofactor">
    <cofactor evidence="6">
        <name>a divalent metal cation</name>
        <dbReference type="ChEBI" id="CHEBI:60240"/>
    </cofactor>
</comment>
<dbReference type="NCBIfam" id="NF003406">
    <property type="entry name" value="PRK04761.1"/>
    <property type="match status" value="1"/>
</dbReference>
<feature type="binding site" evidence="6">
    <location>
        <begin position="159"/>
        <end position="164"/>
    </location>
    <ligand>
        <name>NAD(+)</name>
        <dbReference type="ChEBI" id="CHEBI:57540"/>
    </ligand>
</feature>
<protein>
    <recommendedName>
        <fullName evidence="6">NAD kinase</fullName>
        <ecNumber evidence="6">2.7.1.23</ecNumber>
    </recommendedName>
    <alternativeName>
        <fullName evidence="6">ATP-dependent NAD kinase</fullName>
    </alternativeName>
</protein>
<keyword evidence="4 6" id="KW-0520">NAD</keyword>
<dbReference type="OrthoDB" id="9774737at2"/>
<comment type="subcellular location">
    <subcellularLocation>
        <location evidence="6">Cytoplasm</location>
    </subcellularLocation>
</comment>
<evidence type="ECO:0000313" key="7">
    <source>
        <dbReference type="EMBL" id="TWI73695.1"/>
    </source>
</evidence>
<dbReference type="InterPro" id="IPR017437">
    <property type="entry name" value="ATP-NAD_kinase_PpnK-typ_C"/>
</dbReference>
<dbReference type="EC" id="2.7.1.23" evidence="6"/>
<feature type="binding site" evidence="6">
    <location>
        <position position="148"/>
    </location>
    <ligand>
        <name>NAD(+)</name>
        <dbReference type="ChEBI" id="CHEBI:57540"/>
    </ligand>
</feature>
<dbReference type="Pfam" id="PF01513">
    <property type="entry name" value="NAD_kinase"/>
    <property type="match status" value="1"/>
</dbReference>
<dbReference type="GO" id="GO:0051287">
    <property type="term" value="F:NAD binding"/>
    <property type="evidence" value="ECO:0007669"/>
    <property type="project" value="UniProtKB-ARBA"/>
</dbReference>
<dbReference type="Gene3D" id="3.40.50.10330">
    <property type="entry name" value="Probable inorganic polyphosphate/atp-NAD kinase, domain 1"/>
    <property type="match status" value="1"/>
</dbReference>
<evidence type="ECO:0000256" key="4">
    <source>
        <dbReference type="ARBA" id="ARBA00023027"/>
    </source>
</evidence>
<dbReference type="GO" id="GO:0005737">
    <property type="term" value="C:cytoplasm"/>
    <property type="evidence" value="ECO:0007669"/>
    <property type="project" value="UniProtKB-SubCell"/>
</dbReference>
<evidence type="ECO:0000256" key="5">
    <source>
        <dbReference type="ARBA" id="ARBA00047925"/>
    </source>
</evidence>
<dbReference type="InterPro" id="IPR002504">
    <property type="entry name" value="NADK"/>
</dbReference>
<dbReference type="FunFam" id="2.60.200.30:FF:000031">
    <property type="entry name" value="Blr5515 protein"/>
    <property type="match status" value="1"/>
</dbReference>
<comment type="catalytic activity">
    <reaction evidence="5 6">
        <text>NAD(+) + ATP = ADP + NADP(+) + H(+)</text>
        <dbReference type="Rhea" id="RHEA:18629"/>
        <dbReference type="ChEBI" id="CHEBI:15378"/>
        <dbReference type="ChEBI" id="CHEBI:30616"/>
        <dbReference type="ChEBI" id="CHEBI:57540"/>
        <dbReference type="ChEBI" id="CHEBI:58349"/>
        <dbReference type="ChEBI" id="CHEBI:456216"/>
        <dbReference type="EC" id="2.7.1.23"/>
    </reaction>
</comment>
<keyword evidence="6" id="KW-0963">Cytoplasm</keyword>
<dbReference type="EMBL" id="VLLA01000003">
    <property type="protein sequence ID" value="TWI73695.1"/>
    <property type="molecule type" value="Genomic_DNA"/>
</dbReference>
<dbReference type="AlphaFoldDB" id="A0A562RX93"/>